<dbReference type="PROSITE" id="PS50835">
    <property type="entry name" value="IG_LIKE"/>
    <property type="match status" value="1"/>
</dbReference>
<dbReference type="InterPro" id="IPR036179">
    <property type="entry name" value="Ig-like_dom_sf"/>
</dbReference>
<dbReference type="FunFam" id="2.60.40.10:FF:000002">
    <property type="entry name" value="Titin a"/>
    <property type="match status" value="1"/>
</dbReference>
<feature type="domain" description="Fibronectin type-III" evidence="4">
    <location>
        <begin position="63"/>
        <end position="156"/>
    </location>
</feature>
<name>A0A3B3Q8S2_9TELE</name>
<feature type="domain" description="Ig-like" evidence="3">
    <location>
        <begin position="156"/>
        <end position="247"/>
    </location>
</feature>
<sequence length="275" mass="30158">MVVWRSVVILLRFSSKCVLQHLRVNDLLEGVPYFFKVFAENQYGSGEVYEMPDPVIATAEPAPPKRLDITDTTDSSATLTWLKPEHDGGSRITGYIVETKIKGSDKWVIGGHAKSLTMVVDGLTENAEYEFRVKAKNDAGISDAREAFSSVIIKEPCIEPTADLSGITNQLITCKTGGTFTIDVPISGRPTPNVIWKLEEMRLKKTDRVSIKTVKNRTTLSVKDCMRGDGGKYYLTLENIAGTKTFTITVNVIGSFVSKTAVASDPIGMSSLDLN</sequence>
<dbReference type="Proteomes" id="UP000261540">
    <property type="component" value="Unplaced"/>
</dbReference>
<reference evidence="5" key="2">
    <citation type="submission" date="2025-09" db="UniProtKB">
        <authorList>
            <consortium name="Ensembl"/>
        </authorList>
    </citation>
    <scope>IDENTIFICATION</scope>
</reference>
<dbReference type="CDD" id="cd00063">
    <property type="entry name" value="FN3"/>
    <property type="match status" value="1"/>
</dbReference>
<dbReference type="SMART" id="SM00060">
    <property type="entry name" value="FN3"/>
    <property type="match status" value="1"/>
</dbReference>
<dbReference type="PANTHER" id="PTHR14340:SF13">
    <property type="entry name" value="TITIN"/>
    <property type="match status" value="1"/>
</dbReference>
<dbReference type="PRINTS" id="PR00014">
    <property type="entry name" value="FNTYPEIII"/>
</dbReference>
<accession>A0A3B3Q8S2</accession>
<dbReference type="STRING" id="1676925.ENSPKIP00000002214"/>
<dbReference type="PROSITE" id="PS50853">
    <property type="entry name" value="FN3"/>
    <property type="match status" value="1"/>
</dbReference>
<evidence type="ECO:0008006" key="7">
    <source>
        <dbReference type="Google" id="ProtNLM"/>
    </source>
</evidence>
<reference evidence="5" key="1">
    <citation type="submission" date="2025-08" db="UniProtKB">
        <authorList>
            <consortium name="Ensembl"/>
        </authorList>
    </citation>
    <scope>IDENTIFICATION</scope>
</reference>
<evidence type="ECO:0000256" key="2">
    <source>
        <dbReference type="SAM" id="SignalP"/>
    </source>
</evidence>
<dbReference type="Pfam" id="PF00041">
    <property type="entry name" value="fn3"/>
    <property type="match status" value="1"/>
</dbReference>
<proteinExistence type="predicted"/>
<dbReference type="SUPFAM" id="SSF49265">
    <property type="entry name" value="Fibronectin type III"/>
    <property type="match status" value="1"/>
</dbReference>
<keyword evidence="2" id="KW-0732">Signal</keyword>
<dbReference type="InterPro" id="IPR013098">
    <property type="entry name" value="Ig_I-set"/>
</dbReference>
<dbReference type="AlphaFoldDB" id="A0A3B3Q8S2"/>
<dbReference type="GO" id="GO:0031430">
    <property type="term" value="C:M band"/>
    <property type="evidence" value="ECO:0007669"/>
    <property type="project" value="TreeGrafter"/>
</dbReference>
<dbReference type="CDD" id="cd05748">
    <property type="entry name" value="Ig_Titin_like"/>
    <property type="match status" value="1"/>
</dbReference>
<evidence type="ECO:0000256" key="1">
    <source>
        <dbReference type="ARBA" id="ARBA00023319"/>
    </source>
</evidence>
<dbReference type="GO" id="GO:0045214">
    <property type="term" value="P:sarcomere organization"/>
    <property type="evidence" value="ECO:0007669"/>
    <property type="project" value="TreeGrafter"/>
</dbReference>
<dbReference type="InterPro" id="IPR013783">
    <property type="entry name" value="Ig-like_fold"/>
</dbReference>
<dbReference type="FunFam" id="2.60.40.10:FF:000112">
    <property type="entry name" value="Titin a"/>
    <property type="match status" value="1"/>
</dbReference>
<dbReference type="Ensembl" id="ENSPKIT00000026156.1">
    <property type="protein sequence ID" value="ENSPKIP00000002214.1"/>
    <property type="gene ID" value="ENSPKIG00000020191.1"/>
</dbReference>
<evidence type="ECO:0000313" key="6">
    <source>
        <dbReference type="Proteomes" id="UP000261540"/>
    </source>
</evidence>
<dbReference type="GO" id="GO:0048738">
    <property type="term" value="P:cardiac muscle tissue development"/>
    <property type="evidence" value="ECO:0007669"/>
    <property type="project" value="TreeGrafter"/>
</dbReference>
<evidence type="ECO:0000259" key="4">
    <source>
        <dbReference type="PROSITE" id="PS50853"/>
    </source>
</evidence>
<dbReference type="Pfam" id="PF07679">
    <property type="entry name" value="I-set"/>
    <property type="match status" value="1"/>
</dbReference>
<feature type="signal peptide" evidence="2">
    <location>
        <begin position="1"/>
        <end position="19"/>
    </location>
</feature>
<dbReference type="InterPro" id="IPR003961">
    <property type="entry name" value="FN3_dom"/>
</dbReference>
<dbReference type="InterPro" id="IPR036116">
    <property type="entry name" value="FN3_sf"/>
</dbReference>
<dbReference type="GO" id="GO:0008307">
    <property type="term" value="F:structural constituent of muscle"/>
    <property type="evidence" value="ECO:0007669"/>
    <property type="project" value="TreeGrafter"/>
</dbReference>
<dbReference type="InterPro" id="IPR007110">
    <property type="entry name" value="Ig-like_dom"/>
</dbReference>
<evidence type="ECO:0000259" key="3">
    <source>
        <dbReference type="PROSITE" id="PS50835"/>
    </source>
</evidence>
<dbReference type="Gene3D" id="2.60.40.10">
    <property type="entry name" value="Immunoglobulins"/>
    <property type="match status" value="2"/>
</dbReference>
<dbReference type="GeneTree" id="ENSGT01110000267173"/>
<dbReference type="PANTHER" id="PTHR14340">
    <property type="entry name" value="MICROFIBRIL-ASSOCIATED GLYCOPROTEIN 3"/>
    <property type="match status" value="1"/>
</dbReference>
<evidence type="ECO:0000313" key="5">
    <source>
        <dbReference type="Ensembl" id="ENSPKIP00000002214.1"/>
    </source>
</evidence>
<protein>
    <recommendedName>
        <fullName evidence="7">Titin</fullName>
    </recommendedName>
</protein>
<dbReference type="SUPFAM" id="SSF48726">
    <property type="entry name" value="Immunoglobulin"/>
    <property type="match status" value="1"/>
</dbReference>
<keyword evidence="1" id="KW-0393">Immunoglobulin domain</keyword>
<organism evidence="5 6">
    <name type="scientific">Paramormyrops kingsleyae</name>
    <dbReference type="NCBI Taxonomy" id="1676925"/>
    <lineage>
        <taxon>Eukaryota</taxon>
        <taxon>Metazoa</taxon>
        <taxon>Chordata</taxon>
        <taxon>Craniata</taxon>
        <taxon>Vertebrata</taxon>
        <taxon>Euteleostomi</taxon>
        <taxon>Actinopterygii</taxon>
        <taxon>Neopterygii</taxon>
        <taxon>Teleostei</taxon>
        <taxon>Osteoglossocephala</taxon>
        <taxon>Osteoglossomorpha</taxon>
        <taxon>Osteoglossiformes</taxon>
        <taxon>Mormyridae</taxon>
        <taxon>Paramormyrops</taxon>
    </lineage>
</organism>
<keyword evidence="6" id="KW-1185">Reference proteome</keyword>
<feature type="chain" id="PRO_5017435565" description="Titin" evidence="2">
    <location>
        <begin position="20"/>
        <end position="275"/>
    </location>
</feature>